<reference evidence="1 2" key="2">
    <citation type="journal article" date="2021" name="Genomics">
        <title>High-quality reference genome for Clonorchis sinensis.</title>
        <authorList>
            <person name="Young N.D."/>
            <person name="Stroehlein A.J."/>
            <person name="Kinkar L."/>
            <person name="Wang T."/>
            <person name="Sohn W.M."/>
            <person name="Chang B.C.H."/>
            <person name="Kaur P."/>
            <person name="Weisz D."/>
            <person name="Dudchenko O."/>
            <person name="Aiden E.L."/>
            <person name="Korhonen P.K."/>
            <person name="Gasser R.B."/>
        </authorList>
    </citation>
    <scope>NUCLEOTIDE SEQUENCE [LARGE SCALE GENOMIC DNA]</scope>
    <source>
        <strain evidence="1">Cs-k2</strain>
    </source>
</reference>
<gene>
    <name evidence="1" type="ORF">CSKR_102671</name>
</gene>
<evidence type="ECO:0000313" key="1">
    <source>
        <dbReference type="EMBL" id="KAG5451158.1"/>
    </source>
</evidence>
<name>A0A3R7C6S1_CLOSI</name>
<accession>A0A3R7C6S1</accession>
<proteinExistence type="predicted"/>
<organism evidence="1 2">
    <name type="scientific">Clonorchis sinensis</name>
    <name type="common">Chinese liver fluke</name>
    <dbReference type="NCBI Taxonomy" id="79923"/>
    <lineage>
        <taxon>Eukaryota</taxon>
        <taxon>Metazoa</taxon>
        <taxon>Spiralia</taxon>
        <taxon>Lophotrochozoa</taxon>
        <taxon>Platyhelminthes</taxon>
        <taxon>Trematoda</taxon>
        <taxon>Digenea</taxon>
        <taxon>Opisthorchiida</taxon>
        <taxon>Opisthorchiata</taxon>
        <taxon>Opisthorchiidae</taxon>
        <taxon>Clonorchis</taxon>
    </lineage>
</organism>
<evidence type="ECO:0000313" key="2">
    <source>
        <dbReference type="Proteomes" id="UP000286415"/>
    </source>
</evidence>
<dbReference type="InParanoid" id="A0A3R7C6S1"/>
<comment type="caution">
    <text evidence="1">The sequence shown here is derived from an EMBL/GenBank/DDBJ whole genome shotgun (WGS) entry which is preliminary data.</text>
</comment>
<protein>
    <submittedName>
        <fullName evidence="1">Uncharacterized protein</fullName>
    </submittedName>
</protein>
<dbReference type="EMBL" id="NIRI02000042">
    <property type="protein sequence ID" value="KAG5451158.1"/>
    <property type="molecule type" value="Genomic_DNA"/>
</dbReference>
<dbReference type="Proteomes" id="UP000286415">
    <property type="component" value="Unassembled WGS sequence"/>
</dbReference>
<reference evidence="1 2" key="1">
    <citation type="journal article" date="2018" name="Biotechnol. Adv.">
        <title>Improved genomic resources and new bioinformatic workflow for the carcinogenic parasite Clonorchis sinensis: Biotechnological implications.</title>
        <authorList>
            <person name="Wang D."/>
            <person name="Korhonen P.K."/>
            <person name="Gasser R.B."/>
            <person name="Young N.D."/>
        </authorList>
    </citation>
    <scope>NUCLEOTIDE SEQUENCE [LARGE SCALE GENOMIC DNA]</scope>
    <source>
        <strain evidence="1">Cs-k2</strain>
    </source>
</reference>
<keyword evidence="2" id="KW-1185">Reference proteome</keyword>
<sequence length="227" mass="26192">MEVILLPWRSHSDESTPMGRGKLDSSFPLVRAHQQCISYGRVEVSVSVSDVIGWFGASKDDPVTVLVVLNDWLACQEFLKHSDTHTYVRFYGRKGHSDVNIKGIYSQCTTHKVAENSLTAHDWFRPSWGSSGRHSPRVSVNFRFYLKLNCTKLVKYTHLQTNLVFARDSPETQLNLLFVRRRNIIHKRFSWVPGYFANNLLEASSDRCNVVVKPSLWWLEDCLTMEQ</sequence>
<dbReference type="AlphaFoldDB" id="A0A3R7C6S1"/>